<name>A0A6A6WCM3_9PEZI</name>
<reference evidence="3" key="1">
    <citation type="journal article" date="2020" name="Stud. Mycol.">
        <title>101 Dothideomycetes genomes: a test case for predicting lifestyles and emergence of pathogens.</title>
        <authorList>
            <person name="Haridas S."/>
            <person name="Albert R."/>
            <person name="Binder M."/>
            <person name="Bloem J."/>
            <person name="Labutti K."/>
            <person name="Salamov A."/>
            <person name="Andreopoulos B."/>
            <person name="Baker S."/>
            <person name="Barry K."/>
            <person name="Bills G."/>
            <person name="Bluhm B."/>
            <person name="Cannon C."/>
            <person name="Castanera R."/>
            <person name="Culley D."/>
            <person name="Daum C."/>
            <person name="Ezra D."/>
            <person name="Gonzalez J."/>
            <person name="Henrissat B."/>
            <person name="Kuo A."/>
            <person name="Liang C."/>
            <person name="Lipzen A."/>
            <person name="Lutzoni F."/>
            <person name="Magnuson J."/>
            <person name="Mondo S."/>
            <person name="Nolan M."/>
            <person name="Ohm R."/>
            <person name="Pangilinan J."/>
            <person name="Park H.-J."/>
            <person name="Ramirez L."/>
            <person name="Alfaro M."/>
            <person name="Sun H."/>
            <person name="Tritt A."/>
            <person name="Yoshinaga Y."/>
            <person name="Zwiers L.-H."/>
            <person name="Turgeon B."/>
            <person name="Goodwin S."/>
            <person name="Spatafora J."/>
            <person name="Crous P."/>
            <person name="Grigoriev I."/>
        </authorList>
    </citation>
    <scope>NUCLEOTIDE SEQUENCE</scope>
    <source>
        <strain evidence="3">CBS 121739</strain>
    </source>
</reference>
<proteinExistence type="predicted"/>
<dbReference type="Pfam" id="PF01918">
    <property type="entry name" value="Alba"/>
    <property type="match status" value="1"/>
</dbReference>
<evidence type="ECO:0000259" key="2">
    <source>
        <dbReference type="Pfam" id="PF01918"/>
    </source>
</evidence>
<dbReference type="GO" id="GO:0003676">
    <property type="term" value="F:nucleic acid binding"/>
    <property type="evidence" value="ECO:0007669"/>
    <property type="project" value="InterPro"/>
</dbReference>
<dbReference type="GeneID" id="54484724"/>
<feature type="compositionally biased region" description="Basic residues" evidence="1">
    <location>
        <begin position="1"/>
        <end position="10"/>
    </location>
</feature>
<dbReference type="EMBL" id="ML996569">
    <property type="protein sequence ID" value="KAF2759710.1"/>
    <property type="molecule type" value="Genomic_DNA"/>
</dbReference>
<evidence type="ECO:0000256" key="1">
    <source>
        <dbReference type="SAM" id="MobiDB-lite"/>
    </source>
</evidence>
<dbReference type="InterPro" id="IPR002775">
    <property type="entry name" value="DNA/RNA-bd_Alba-like"/>
</dbReference>
<protein>
    <recommendedName>
        <fullName evidence="2">DNA/RNA-binding protein Alba-like domain-containing protein</fullName>
    </recommendedName>
</protein>
<evidence type="ECO:0000313" key="4">
    <source>
        <dbReference type="Proteomes" id="UP000799437"/>
    </source>
</evidence>
<dbReference type="AlphaFoldDB" id="A0A6A6WCM3"/>
<feature type="compositionally biased region" description="Polar residues" evidence="1">
    <location>
        <begin position="75"/>
        <end position="87"/>
    </location>
</feature>
<gene>
    <name evidence="3" type="ORF">EJ05DRAFT_474773</name>
</gene>
<keyword evidence="4" id="KW-1185">Reference proteome</keyword>
<feature type="compositionally biased region" description="Low complexity" evidence="1">
    <location>
        <begin position="96"/>
        <end position="105"/>
    </location>
</feature>
<organism evidence="3 4">
    <name type="scientific">Pseudovirgaria hyperparasitica</name>
    <dbReference type="NCBI Taxonomy" id="470096"/>
    <lineage>
        <taxon>Eukaryota</taxon>
        <taxon>Fungi</taxon>
        <taxon>Dikarya</taxon>
        <taxon>Ascomycota</taxon>
        <taxon>Pezizomycotina</taxon>
        <taxon>Dothideomycetes</taxon>
        <taxon>Dothideomycetes incertae sedis</taxon>
        <taxon>Acrospermales</taxon>
        <taxon>Acrospermaceae</taxon>
        <taxon>Pseudovirgaria</taxon>
    </lineage>
</organism>
<dbReference type="OrthoDB" id="424402at2759"/>
<accession>A0A6A6WCM3</accession>
<dbReference type="Proteomes" id="UP000799437">
    <property type="component" value="Unassembled WGS sequence"/>
</dbReference>
<sequence>MARGNKFKKSKAPEDPTIDFPILKKLANPSILPVESTTSRTHPRDPSSSDDHARTRPRTAAKPWADGDEEPRFATPNQPIQFHSQQSKHPEAVQHSGPPSYSSLLPSHLATNLEKSFDVHALNISSGSKINAKVKSLLGLLENGFDFGKTDQKPGVVALTAKAGTANKMISVVEIAKRELEKEKLKWFQYSAVGSRIEELKEKLKKEEGKGQKGNGRAFGGDTADTEDVNMVEEIEEEAFETMVLPERKKVRAVPYLTVYMARVPVQLLKAEYGEQMYDPRKDQR</sequence>
<feature type="region of interest" description="Disordered" evidence="1">
    <location>
        <begin position="1"/>
        <end position="105"/>
    </location>
</feature>
<evidence type="ECO:0000313" key="3">
    <source>
        <dbReference type="EMBL" id="KAF2759710.1"/>
    </source>
</evidence>
<feature type="compositionally biased region" description="Basic and acidic residues" evidence="1">
    <location>
        <begin position="42"/>
        <end position="54"/>
    </location>
</feature>
<dbReference type="RefSeq" id="XP_033602161.1">
    <property type="nucleotide sequence ID" value="XM_033743670.1"/>
</dbReference>
<feature type="domain" description="DNA/RNA-binding protein Alba-like" evidence="2">
    <location>
        <begin position="122"/>
        <end position="194"/>
    </location>
</feature>